<protein>
    <recommendedName>
        <fullName evidence="8">Reverse transcriptase domain-containing protein</fullName>
    </recommendedName>
</protein>
<dbReference type="Proteomes" id="UP001176940">
    <property type="component" value="Unassembled WGS sequence"/>
</dbReference>
<organism evidence="6 7">
    <name type="scientific">Ranitomeya imitator</name>
    <name type="common">mimic poison frog</name>
    <dbReference type="NCBI Taxonomy" id="111125"/>
    <lineage>
        <taxon>Eukaryota</taxon>
        <taxon>Metazoa</taxon>
        <taxon>Chordata</taxon>
        <taxon>Craniata</taxon>
        <taxon>Vertebrata</taxon>
        <taxon>Euteleostomi</taxon>
        <taxon>Amphibia</taxon>
        <taxon>Batrachia</taxon>
        <taxon>Anura</taxon>
        <taxon>Neobatrachia</taxon>
        <taxon>Hyloidea</taxon>
        <taxon>Dendrobatidae</taxon>
        <taxon>Dendrobatinae</taxon>
        <taxon>Ranitomeya</taxon>
    </lineage>
</organism>
<evidence type="ECO:0000256" key="2">
    <source>
        <dbReference type="PROSITE-ProRule" id="PRU00984"/>
    </source>
</evidence>
<feature type="domain" description="DOCKER" evidence="5">
    <location>
        <begin position="25"/>
        <end position="193"/>
    </location>
</feature>
<proteinExistence type="inferred from homology"/>
<evidence type="ECO:0000259" key="5">
    <source>
        <dbReference type="PROSITE" id="PS51651"/>
    </source>
</evidence>
<evidence type="ECO:0000256" key="3">
    <source>
        <dbReference type="SAM" id="MobiDB-lite"/>
    </source>
</evidence>
<feature type="compositionally biased region" description="Polar residues" evidence="3">
    <location>
        <begin position="218"/>
        <end position="227"/>
    </location>
</feature>
<dbReference type="Pfam" id="PF06920">
    <property type="entry name" value="DHR-2_Lobe_A"/>
    <property type="match status" value="1"/>
</dbReference>
<keyword evidence="7" id="KW-1185">Reference proteome</keyword>
<dbReference type="PANTHER" id="PTHR23317">
    <property type="entry name" value="DEDICATOR OF CYTOKINESIS DOCK"/>
    <property type="match status" value="1"/>
</dbReference>
<dbReference type="Gene3D" id="1.25.40.410">
    <property type="match status" value="1"/>
</dbReference>
<evidence type="ECO:0000259" key="4">
    <source>
        <dbReference type="PROSITE" id="PS50878"/>
    </source>
</evidence>
<comment type="similarity">
    <text evidence="2">Belongs to the DOCK family.</text>
</comment>
<evidence type="ECO:0000256" key="1">
    <source>
        <dbReference type="ARBA" id="ARBA00022658"/>
    </source>
</evidence>
<reference evidence="6" key="1">
    <citation type="submission" date="2023-07" db="EMBL/GenBank/DDBJ databases">
        <authorList>
            <person name="Stuckert A."/>
        </authorList>
    </citation>
    <scope>NUCLEOTIDE SEQUENCE</scope>
</reference>
<dbReference type="PANTHER" id="PTHR23317:SF71">
    <property type="entry name" value="DEDICATOR OF CYTOKINESIS PROTEIN 10"/>
    <property type="match status" value="1"/>
</dbReference>
<dbReference type="InterPro" id="IPR043161">
    <property type="entry name" value="DOCK_C_lobe_A"/>
</dbReference>
<dbReference type="InterPro" id="IPR046769">
    <property type="entry name" value="DOCKER_Lobe_A"/>
</dbReference>
<dbReference type="Pfam" id="PF00078">
    <property type="entry name" value="RVT_1"/>
    <property type="match status" value="1"/>
</dbReference>
<gene>
    <name evidence="6" type="ORF">RIMI_LOCUS17831338</name>
</gene>
<dbReference type="PROSITE" id="PS50878">
    <property type="entry name" value="RT_POL"/>
    <property type="match status" value="1"/>
</dbReference>
<accession>A0ABN9M899</accession>
<dbReference type="EMBL" id="CAUEEQ010052977">
    <property type="protein sequence ID" value="CAJ0961643.1"/>
    <property type="molecule type" value="Genomic_DNA"/>
</dbReference>
<dbReference type="InterPro" id="IPR027357">
    <property type="entry name" value="DOCKER_dom"/>
</dbReference>
<dbReference type="PROSITE" id="PS51651">
    <property type="entry name" value="DOCKER"/>
    <property type="match status" value="1"/>
</dbReference>
<keyword evidence="1" id="KW-0344">Guanine-nucleotide releasing factor</keyword>
<sequence length="548" mass="61355">MATAQMKEHEKDPEMLVDLQYSLANSYASTPELRRTWLESMAKIHARNGDLSEAAMCYVHIAALIAEYLKRKGLFSMGWPAFQSITPNIKEEGAMKEDSGMQDTPYNESTLVEQLDLCVDFLWKSERYELIADVSKPVIAVFEKQRDFKRLSELYYRIHRSYLKIAEVVNAEKRLFGRYYRVAFYGQILQNQQTALAHQPDQRTEASFQGCRDGKDPTPTSTLSHSNSPLTTFKTTLATAKQSYFSSLISSLSHNPKQFFNTFNSLLRPPAPPPSPLILAEDFASFFKQKIGNISSVLSRQPPEPFLPTTQPSTCKTNFSTITEDRLSTLLSRSHLTTCALDPIPSHFIPNHATVFIPTLTHLFNLSLTTGVFPSSFKHALITPMLKKPSLDPSSVSSYHPISLFPYASKLLEQHVHLELSSNLSSCSLFDRLQSGFRSHHSTETALTNVTNDLLTAKSKRHFSILLLLDLSSAFDTVDHSLLLQTLSSLGITDLALSWISSYLTDRTFSVSHSHTTSSPRHLSVGVPQRSVLGPLLFSIYTFGLGSS</sequence>
<comment type="caution">
    <text evidence="6">The sequence shown here is derived from an EMBL/GenBank/DDBJ whole genome shotgun (WGS) entry which is preliminary data.</text>
</comment>
<evidence type="ECO:0000313" key="6">
    <source>
        <dbReference type="EMBL" id="CAJ0961643.1"/>
    </source>
</evidence>
<dbReference type="InterPro" id="IPR000477">
    <property type="entry name" value="RT_dom"/>
</dbReference>
<feature type="region of interest" description="Disordered" evidence="3">
    <location>
        <begin position="199"/>
        <end position="227"/>
    </location>
</feature>
<dbReference type="InterPro" id="IPR026791">
    <property type="entry name" value="DOCK"/>
</dbReference>
<evidence type="ECO:0000313" key="7">
    <source>
        <dbReference type="Proteomes" id="UP001176940"/>
    </source>
</evidence>
<name>A0ABN9M899_9NEOB</name>
<feature type="domain" description="Reverse transcriptase" evidence="4">
    <location>
        <begin position="366"/>
        <end position="548"/>
    </location>
</feature>
<evidence type="ECO:0008006" key="8">
    <source>
        <dbReference type="Google" id="ProtNLM"/>
    </source>
</evidence>